<dbReference type="SUPFAM" id="SSF48008">
    <property type="entry name" value="GntR ligand-binding domain-like"/>
    <property type="match status" value="1"/>
</dbReference>
<dbReference type="InterPro" id="IPR008920">
    <property type="entry name" value="TF_FadR/GntR_C"/>
</dbReference>
<evidence type="ECO:0000313" key="6">
    <source>
        <dbReference type="Proteomes" id="UP000185678"/>
    </source>
</evidence>
<dbReference type="GO" id="GO:0003700">
    <property type="term" value="F:DNA-binding transcription factor activity"/>
    <property type="evidence" value="ECO:0007669"/>
    <property type="project" value="InterPro"/>
</dbReference>
<protein>
    <submittedName>
        <fullName evidence="5">DNA-binding transcriptional regulator, FadR family</fullName>
    </submittedName>
</protein>
<sequence>MTRQTSSIPDYAAKQIQTMIQSGEFPPGSALPAQRELAERLGVSRASLREALIALETLGMVRVQAGKGVFVLDGPEDPRAIPAAALHGGTAGAAYQFRLAIEPFVAGLAAQYASAPQLAALAESVNQMRQALTAGDLVDAARTDFDFHQSLLVASGNPLFVEALRPASATLQESRMLPFANRAKLFEPLLEHEAILDHIRRRNPSGAHDAMHRHVLGAARRAGVTFLRP</sequence>
<keyword evidence="3" id="KW-0804">Transcription</keyword>
<evidence type="ECO:0000256" key="3">
    <source>
        <dbReference type="ARBA" id="ARBA00023163"/>
    </source>
</evidence>
<dbReference type="PRINTS" id="PR00035">
    <property type="entry name" value="HTHGNTR"/>
</dbReference>
<dbReference type="GO" id="GO:0003677">
    <property type="term" value="F:DNA binding"/>
    <property type="evidence" value="ECO:0007669"/>
    <property type="project" value="UniProtKB-KW"/>
</dbReference>
<dbReference type="Gene3D" id="1.10.10.10">
    <property type="entry name" value="Winged helix-like DNA-binding domain superfamily/Winged helix DNA-binding domain"/>
    <property type="match status" value="1"/>
</dbReference>
<dbReference type="PANTHER" id="PTHR43537:SF51">
    <property type="entry name" value="HTH-TYPE TRANSCRIPTIONAL REGULATOR LGOR-RELATED"/>
    <property type="match status" value="1"/>
</dbReference>
<dbReference type="InterPro" id="IPR036390">
    <property type="entry name" value="WH_DNA-bd_sf"/>
</dbReference>
<dbReference type="Proteomes" id="UP000185678">
    <property type="component" value="Unassembled WGS sequence"/>
</dbReference>
<keyword evidence="6" id="KW-1185">Reference proteome</keyword>
<dbReference type="SMART" id="SM00895">
    <property type="entry name" value="FCD"/>
    <property type="match status" value="1"/>
</dbReference>
<evidence type="ECO:0000256" key="2">
    <source>
        <dbReference type="ARBA" id="ARBA00023125"/>
    </source>
</evidence>
<dbReference type="InterPro" id="IPR011711">
    <property type="entry name" value="GntR_C"/>
</dbReference>
<dbReference type="PROSITE" id="PS50949">
    <property type="entry name" value="HTH_GNTR"/>
    <property type="match status" value="1"/>
</dbReference>
<dbReference type="InterPro" id="IPR000524">
    <property type="entry name" value="Tscrpt_reg_HTH_GntR"/>
</dbReference>
<keyword evidence="2 5" id="KW-0238">DNA-binding</keyword>
<name>A0A1N7MBY8_9PROT</name>
<dbReference type="SMART" id="SM00345">
    <property type="entry name" value="HTH_GNTR"/>
    <property type="match status" value="1"/>
</dbReference>
<evidence type="ECO:0000313" key="5">
    <source>
        <dbReference type="EMBL" id="SIS83567.1"/>
    </source>
</evidence>
<keyword evidence="1" id="KW-0805">Transcription regulation</keyword>
<dbReference type="Pfam" id="PF07729">
    <property type="entry name" value="FCD"/>
    <property type="match status" value="1"/>
</dbReference>
<dbReference type="PANTHER" id="PTHR43537">
    <property type="entry name" value="TRANSCRIPTIONAL REGULATOR, GNTR FAMILY"/>
    <property type="match status" value="1"/>
</dbReference>
<gene>
    <name evidence="5" type="ORF">SAMN05421779_10418</name>
</gene>
<dbReference type="OrthoDB" id="9028214at2"/>
<evidence type="ECO:0000256" key="1">
    <source>
        <dbReference type="ARBA" id="ARBA00023015"/>
    </source>
</evidence>
<accession>A0A1N7MBY8</accession>
<dbReference type="CDD" id="cd07377">
    <property type="entry name" value="WHTH_GntR"/>
    <property type="match status" value="1"/>
</dbReference>
<reference evidence="5 6" key="1">
    <citation type="submission" date="2017-01" db="EMBL/GenBank/DDBJ databases">
        <authorList>
            <person name="Mah S.A."/>
            <person name="Swanson W.J."/>
            <person name="Moy G.W."/>
            <person name="Vacquier V.D."/>
        </authorList>
    </citation>
    <scope>NUCLEOTIDE SEQUENCE [LARGE SCALE GENOMIC DNA]</scope>
    <source>
        <strain evidence="5 6">DSM 11589</strain>
    </source>
</reference>
<evidence type="ECO:0000259" key="4">
    <source>
        <dbReference type="PROSITE" id="PS50949"/>
    </source>
</evidence>
<dbReference type="InterPro" id="IPR036388">
    <property type="entry name" value="WH-like_DNA-bd_sf"/>
</dbReference>
<dbReference type="AlphaFoldDB" id="A0A1N7MBY8"/>
<dbReference type="Gene3D" id="1.20.120.530">
    <property type="entry name" value="GntR ligand-binding domain-like"/>
    <property type="match status" value="1"/>
</dbReference>
<dbReference type="STRING" id="80876.SAMN05421779_10418"/>
<feature type="domain" description="HTH gntR-type" evidence="4">
    <location>
        <begin position="6"/>
        <end position="74"/>
    </location>
</feature>
<dbReference type="Pfam" id="PF00392">
    <property type="entry name" value="GntR"/>
    <property type="match status" value="1"/>
</dbReference>
<proteinExistence type="predicted"/>
<organism evidence="5 6">
    <name type="scientific">Insolitispirillum peregrinum</name>
    <dbReference type="NCBI Taxonomy" id="80876"/>
    <lineage>
        <taxon>Bacteria</taxon>
        <taxon>Pseudomonadati</taxon>
        <taxon>Pseudomonadota</taxon>
        <taxon>Alphaproteobacteria</taxon>
        <taxon>Rhodospirillales</taxon>
        <taxon>Novispirillaceae</taxon>
        <taxon>Insolitispirillum</taxon>
    </lineage>
</organism>
<dbReference type="EMBL" id="FTOA01000004">
    <property type="protein sequence ID" value="SIS83567.1"/>
    <property type="molecule type" value="Genomic_DNA"/>
</dbReference>
<dbReference type="SUPFAM" id="SSF46785">
    <property type="entry name" value="Winged helix' DNA-binding domain"/>
    <property type="match status" value="1"/>
</dbReference>
<dbReference type="RefSeq" id="WP_076400490.1">
    <property type="nucleotide sequence ID" value="NZ_FTOA01000004.1"/>
</dbReference>